<evidence type="ECO:0000313" key="2">
    <source>
        <dbReference type="Proteomes" id="UP000184191"/>
    </source>
</evidence>
<evidence type="ECO:0000313" key="1">
    <source>
        <dbReference type="EMBL" id="SHL21954.1"/>
    </source>
</evidence>
<dbReference type="Gene3D" id="1.10.238.160">
    <property type="match status" value="1"/>
</dbReference>
<sequence>MPETYLSDLQLSARYGVHRTTPWRWYNDDETFPKPVKLSPGCTRWKLSELETWEANKASSVA</sequence>
<dbReference type="RefSeq" id="WP_073197252.1">
    <property type="nucleotide sequence ID" value="NZ_FRBN01000008.1"/>
</dbReference>
<dbReference type="OrthoDB" id="8452166at2"/>
<accession>A0A1M6YUE4</accession>
<organism evidence="1 2">
    <name type="scientific">Roseovarius marisflavi</name>
    <dbReference type="NCBI Taxonomy" id="1054996"/>
    <lineage>
        <taxon>Bacteria</taxon>
        <taxon>Pseudomonadati</taxon>
        <taxon>Pseudomonadota</taxon>
        <taxon>Alphaproteobacteria</taxon>
        <taxon>Rhodobacterales</taxon>
        <taxon>Roseobacteraceae</taxon>
        <taxon>Roseovarius</taxon>
    </lineage>
</organism>
<dbReference type="Pfam" id="PF05930">
    <property type="entry name" value="Phage_AlpA"/>
    <property type="match status" value="1"/>
</dbReference>
<reference evidence="2" key="1">
    <citation type="submission" date="2016-11" db="EMBL/GenBank/DDBJ databases">
        <authorList>
            <person name="Varghese N."/>
            <person name="Submissions S."/>
        </authorList>
    </citation>
    <scope>NUCLEOTIDE SEQUENCE [LARGE SCALE GENOMIC DNA]</scope>
    <source>
        <strain evidence="2">DSM 29327</strain>
    </source>
</reference>
<dbReference type="Proteomes" id="UP000184191">
    <property type="component" value="Unassembled WGS sequence"/>
</dbReference>
<dbReference type="STRING" id="1054996.SAMN05444414_1084"/>
<keyword evidence="2" id="KW-1185">Reference proteome</keyword>
<name>A0A1M6YUE4_9RHOB</name>
<protein>
    <submittedName>
        <fullName evidence="1">Transcriptional regulator, AlpA family</fullName>
    </submittedName>
</protein>
<gene>
    <name evidence="1" type="ORF">SAMN05444414_1084</name>
</gene>
<dbReference type="InterPro" id="IPR010260">
    <property type="entry name" value="AlpA"/>
</dbReference>
<proteinExistence type="predicted"/>
<dbReference type="EMBL" id="FRBN01000008">
    <property type="protein sequence ID" value="SHL21954.1"/>
    <property type="molecule type" value="Genomic_DNA"/>
</dbReference>
<dbReference type="AlphaFoldDB" id="A0A1M6YUE4"/>